<sequence>MNYVLSSTLSIFFLTIFACTSFAQEKAPKSVKKSFQSKYPGENDPDWHQDKNGYYEANFKKKGIHYRADFDSSGQWIETESSIKEEDLPEVIRKKIATDFKEYKIVELEEVDHYTKGKFYDVEIKKDGKKQDIEFNAEGTIIN</sequence>
<dbReference type="Gene3D" id="3.10.450.360">
    <property type="match status" value="1"/>
</dbReference>
<dbReference type="Proteomes" id="UP001500459">
    <property type="component" value="Unassembled WGS sequence"/>
</dbReference>
<evidence type="ECO:0000313" key="3">
    <source>
        <dbReference type="EMBL" id="GAA3515591.1"/>
    </source>
</evidence>
<evidence type="ECO:0000259" key="2">
    <source>
        <dbReference type="Pfam" id="PF11396"/>
    </source>
</evidence>
<keyword evidence="4" id="KW-1185">Reference proteome</keyword>
<proteinExistence type="predicted"/>
<dbReference type="Pfam" id="PF11396">
    <property type="entry name" value="PepSY_like"/>
    <property type="match status" value="1"/>
</dbReference>
<comment type="caution">
    <text evidence="3">The sequence shown here is derived from an EMBL/GenBank/DDBJ whole genome shotgun (WGS) entry which is preliminary data.</text>
</comment>
<feature type="chain" id="PRO_5046650315" description="Putative beta-lactamase-inhibitor-like PepSY-like domain-containing protein" evidence="1">
    <location>
        <begin position="24"/>
        <end position="143"/>
    </location>
</feature>
<evidence type="ECO:0000313" key="4">
    <source>
        <dbReference type="Proteomes" id="UP001500459"/>
    </source>
</evidence>
<evidence type="ECO:0000256" key="1">
    <source>
        <dbReference type="SAM" id="SignalP"/>
    </source>
</evidence>
<keyword evidence="1" id="KW-0732">Signal</keyword>
<protein>
    <recommendedName>
        <fullName evidence="2">Putative beta-lactamase-inhibitor-like PepSY-like domain-containing protein</fullName>
    </recommendedName>
</protein>
<organism evidence="3 4">
    <name type="scientific">Aquimarina addita</name>
    <dbReference type="NCBI Taxonomy" id="870485"/>
    <lineage>
        <taxon>Bacteria</taxon>
        <taxon>Pseudomonadati</taxon>
        <taxon>Bacteroidota</taxon>
        <taxon>Flavobacteriia</taxon>
        <taxon>Flavobacteriales</taxon>
        <taxon>Flavobacteriaceae</taxon>
        <taxon>Aquimarina</taxon>
    </lineage>
</organism>
<dbReference type="InterPro" id="IPR021533">
    <property type="entry name" value="PepSY-like"/>
</dbReference>
<dbReference type="SUPFAM" id="SSF160574">
    <property type="entry name" value="BT0923-like"/>
    <property type="match status" value="1"/>
</dbReference>
<dbReference type="EMBL" id="BAABCW010000015">
    <property type="protein sequence ID" value="GAA3515591.1"/>
    <property type="molecule type" value="Genomic_DNA"/>
</dbReference>
<gene>
    <name evidence="3" type="ORF">GCM10022393_31920</name>
</gene>
<dbReference type="RefSeq" id="WP_344929137.1">
    <property type="nucleotide sequence ID" value="NZ_BAABCW010000015.1"/>
</dbReference>
<reference evidence="4" key="1">
    <citation type="journal article" date="2019" name="Int. J. Syst. Evol. Microbiol.">
        <title>The Global Catalogue of Microorganisms (GCM) 10K type strain sequencing project: providing services to taxonomists for standard genome sequencing and annotation.</title>
        <authorList>
            <consortium name="The Broad Institute Genomics Platform"/>
            <consortium name="The Broad Institute Genome Sequencing Center for Infectious Disease"/>
            <person name="Wu L."/>
            <person name="Ma J."/>
        </authorList>
    </citation>
    <scope>NUCLEOTIDE SEQUENCE [LARGE SCALE GENOMIC DNA]</scope>
    <source>
        <strain evidence="4">JCM 17106</strain>
    </source>
</reference>
<feature type="domain" description="Putative beta-lactamase-inhibitor-like PepSY-like" evidence="2">
    <location>
        <begin position="54"/>
        <end position="142"/>
    </location>
</feature>
<name>A0ABP6URX3_9FLAO</name>
<feature type="signal peptide" evidence="1">
    <location>
        <begin position="1"/>
        <end position="23"/>
    </location>
</feature>
<accession>A0ABP6URX3</accession>